<accession>A0A5C1ANU5</accession>
<evidence type="ECO:0000313" key="3">
    <source>
        <dbReference type="Proteomes" id="UP000324974"/>
    </source>
</evidence>
<keyword evidence="3" id="KW-1185">Reference proteome</keyword>
<dbReference type="OrthoDB" id="284974at2"/>
<dbReference type="KEGG" id="lrs:PX52LOC_07347"/>
<dbReference type="Pfam" id="PF13646">
    <property type="entry name" value="HEAT_2"/>
    <property type="match status" value="2"/>
</dbReference>
<evidence type="ECO:0000256" key="1">
    <source>
        <dbReference type="ARBA" id="ARBA00045876"/>
    </source>
</evidence>
<dbReference type="Proteomes" id="UP000324974">
    <property type="component" value="Chromosome"/>
</dbReference>
<protein>
    <submittedName>
        <fullName evidence="2">HEAT repeat domain-containing protein</fullName>
    </submittedName>
</protein>
<dbReference type="RefSeq" id="WP_149114570.1">
    <property type="nucleotide sequence ID" value="NZ_CP042425.1"/>
</dbReference>
<dbReference type="PANTHER" id="PTHR12697:SF38">
    <property type="entry name" value="PBS LYASE HEAT DOMAIN PROTEIN REPEAT-CONTAINING PROTEIN"/>
    <property type="match status" value="1"/>
</dbReference>
<sequence length="298" mass="30962">MTTADESLAALIADTQHFSPSVRLSAFRSLSKLGVVANQALPDLTNALNDEDAKIREGAAQAIGQLGREAMPTMVRMLTHPDKYVRRNAVWGLGKLGPQAKAVMGELCQALKDEDPRTAAGAAQAIGSMGAEAAPAVPQLAEAMRGTNIVLCRLAAKALSQIGRPSLATLISHLKHHDPFVKGEAAVALGWMGPAAAAAVQPLTELLRGSQMRKASPSQYASGLLGCGTPTTPVAPPSPVAADNQTEEGTRINAVTALGRIGPDAMTALPYLQDALTDASDSVRRAAEVAIRQVQGVE</sequence>
<reference evidence="3" key="1">
    <citation type="submission" date="2019-08" db="EMBL/GenBank/DDBJ databases">
        <title>Limnoglobus roseus gen. nov., sp. nov., a novel freshwater planctomycete with a giant genome from the family Gemmataceae.</title>
        <authorList>
            <person name="Kulichevskaya I.S."/>
            <person name="Naumoff D.G."/>
            <person name="Miroshnikov K."/>
            <person name="Ivanova A."/>
            <person name="Philippov D.A."/>
            <person name="Hakobyan A."/>
            <person name="Rijpstra I.C."/>
            <person name="Sinninghe Damste J.S."/>
            <person name="Liesack W."/>
            <person name="Dedysh S.N."/>
        </authorList>
    </citation>
    <scope>NUCLEOTIDE SEQUENCE [LARGE SCALE GENOMIC DNA]</scope>
    <source>
        <strain evidence="3">PX52</strain>
    </source>
</reference>
<dbReference type="Gene3D" id="1.25.10.10">
    <property type="entry name" value="Leucine-rich Repeat Variant"/>
    <property type="match status" value="3"/>
</dbReference>
<dbReference type="InterPro" id="IPR021133">
    <property type="entry name" value="HEAT_type_2"/>
</dbReference>
<dbReference type="InterPro" id="IPR016024">
    <property type="entry name" value="ARM-type_fold"/>
</dbReference>
<dbReference type="AlphaFoldDB" id="A0A5C1ANU5"/>
<evidence type="ECO:0000313" key="2">
    <source>
        <dbReference type="EMBL" id="QEL20255.1"/>
    </source>
</evidence>
<dbReference type="EMBL" id="CP042425">
    <property type="protein sequence ID" value="QEL20255.1"/>
    <property type="molecule type" value="Genomic_DNA"/>
</dbReference>
<proteinExistence type="predicted"/>
<dbReference type="InterPro" id="IPR004155">
    <property type="entry name" value="PBS_lyase_HEAT"/>
</dbReference>
<gene>
    <name evidence="2" type="ORF">PX52LOC_07347</name>
</gene>
<dbReference type="SMART" id="SM00567">
    <property type="entry name" value="EZ_HEAT"/>
    <property type="match status" value="7"/>
</dbReference>
<dbReference type="PROSITE" id="PS50077">
    <property type="entry name" value="HEAT_REPEAT"/>
    <property type="match status" value="1"/>
</dbReference>
<dbReference type="InterPro" id="IPR011989">
    <property type="entry name" value="ARM-like"/>
</dbReference>
<dbReference type="SUPFAM" id="SSF48371">
    <property type="entry name" value="ARM repeat"/>
    <property type="match status" value="1"/>
</dbReference>
<dbReference type="PANTHER" id="PTHR12697">
    <property type="entry name" value="PBS LYASE HEAT-LIKE PROTEIN"/>
    <property type="match status" value="1"/>
</dbReference>
<name>A0A5C1ANU5_9BACT</name>
<dbReference type="GO" id="GO:0016491">
    <property type="term" value="F:oxidoreductase activity"/>
    <property type="evidence" value="ECO:0007669"/>
    <property type="project" value="TreeGrafter"/>
</dbReference>
<organism evidence="2 3">
    <name type="scientific">Limnoglobus roseus</name>
    <dbReference type="NCBI Taxonomy" id="2598579"/>
    <lineage>
        <taxon>Bacteria</taxon>
        <taxon>Pseudomonadati</taxon>
        <taxon>Planctomycetota</taxon>
        <taxon>Planctomycetia</taxon>
        <taxon>Gemmatales</taxon>
        <taxon>Gemmataceae</taxon>
        <taxon>Limnoglobus</taxon>
    </lineage>
</organism>
<comment type="function">
    <text evidence="1">Catalyzes the hydroxylation of the N(6)-(4-aminobutyl)-L-lysine intermediate produced by deoxyhypusine synthase/DHPS on a critical lysine of the eukaryotic translation initiation factor 5A/eIF-5A. This is the second step of the post-translational modification of that lysine into an unusual amino acid residue named hypusine. Hypusination is unique to mature eIF-5A factor and is essential for its function.</text>
</comment>